<evidence type="ECO:0000313" key="1">
    <source>
        <dbReference type="EMBL" id="GBD51187.1"/>
    </source>
</evidence>
<evidence type="ECO:0000313" key="2">
    <source>
        <dbReference type="Proteomes" id="UP000236321"/>
    </source>
</evidence>
<name>A0A2H6BLX3_MICAE</name>
<reference evidence="2" key="1">
    <citation type="submission" date="2017-12" db="EMBL/GenBank/DDBJ databases">
        <title>Improved Draft Genome Sequence of Microcystis aeruginosa NIES-298, a Microcystin-Producing Cyanobacterium from Lake Kasumigaura, Japan.</title>
        <authorList>
            <person name="Yamaguchi H."/>
            <person name="Suzuki S."/>
            <person name="Kawachi M."/>
        </authorList>
    </citation>
    <scope>NUCLEOTIDE SEQUENCE [LARGE SCALE GENOMIC DNA]</scope>
    <source>
        <strain evidence="2">NIES-298</strain>
    </source>
</reference>
<comment type="caution">
    <text evidence="1">The sequence shown here is derived from an EMBL/GenBank/DDBJ whole genome shotgun (WGS) entry which is preliminary data.</text>
</comment>
<dbReference type="AlphaFoldDB" id="A0A2H6BLX3"/>
<dbReference type="EMBL" id="BEYQ01000001">
    <property type="protein sequence ID" value="GBD51187.1"/>
    <property type="molecule type" value="Genomic_DNA"/>
</dbReference>
<gene>
    <name evidence="1" type="ORF">BGM30_02800</name>
</gene>
<protein>
    <submittedName>
        <fullName evidence="1">Uncharacterized protein</fullName>
    </submittedName>
</protein>
<sequence>MGIVIASLPALALAVQQDGWRHLRFVLMYSPRRLFLYPGLALMFLGFVATILFMTQPKVHTLLYSAIALIIGF</sequence>
<accession>A0A2H6BLX3</accession>
<organism evidence="1 2">
    <name type="scientific">Microcystis aeruginosa NIES-298</name>
    <dbReference type="NCBI Taxonomy" id="449468"/>
    <lineage>
        <taxon>Bacteria</taxon>
        <taxon>Bacillati</taxon>
        <taxon>Cyanobacteriota</taxon>
        <taxon>Cyanophyceae</taxon>
        <taxon>Oscillatoriophycideae</taxon>
        <taxon>Chroococcales</taxon>
        <taxon>Microcystaceae</taxon>
        <taxon>Microcystis</taxon>
    </lineage>
</organism>
<proteinExistence type="predicted"/>
<dbReference type="Proteomes" id="UP000236321">
    <property type="component" value="Unassembled WGS sequence"/>
</dbReference>